<name>A0A5B7EBS0_PORTR</name>
<dbReference type="Proteomes" id="UP000324222">
    <property type="component" value="Unassembled WGS sequence"/>
</dbReference>
<evidence type="ECO:0000256" key="1">
    <source>
        <dbReference type="SAM" id="MobiDB-lite"/>
    </source>
</evidence>
<feature type="region of interest" description="Disordered" evidence="1">
    <location>
        <begin position="1"/>
        <end position="84"/>
    </location>
</feature>
<proteinExistence type="predicted"/>
<evidence type="ECO:0000313" key="3">
    <source>
        <dbReference type="Proteomes" id="UP000324222"/>
    </source>
</evidence>
<dbReference type="AlphaFoldDB" id="A0A5B7EBS0"/>
<organism evidence="2 3">
    <name type="scientific">Portunus trituberculatus</name>
    <name type="common">Swimming crab</name>
    <name type="synonym">Neptunus trituberculatus</name>
    <dbReference type="NCBI Taxonomy" id="210409"/>
    <lineage>
        <taxon>Eukaryota</taxon>
        <taxon>Metazoa</taxon>
        <taxon>Ecdysozoa</taxon>
        <taxon>Arthropoda</taxon>
        <taxon>Crustacea</taxon>
        <taxon>Multicrustacea</taxon>
        <taxon>Malacostraca</taxon>
        <taxon>Eumalacostraca</taxon>
        <taxon>Eucarida</taxon>
        <taxon>Decapoda</taxon>
        <taxon>Pleocyemata</taxon>
        <taxon>Brachyura</taxon>
        <taxon>Eubrachyura</taxon>
        <taxon>Portunoidea</taxon>
        <taxon>Portunidae</taxon>
        <taxon>Portuninae</taxon>
        <taxon>Portunus</taxon>
    </lineage>
</organism>
<dbReference type="EMBL" id="VSRR010002346">
    <property type="protein sequence ID" value="MPC30978.1"/>
    <property type="molecule type" value="Genomic_DNA"/>
</dbReference>
<keyword evidence="3" id="KW-1185">Reference proteome</keyword>
<comment type="caution">
    <text evidence="2">The sequence shown here is derived from an EMBL/GenBank/DDBJ whole genome shotgun (WGS) entry which is preliminary data.</text>
</comment>
<sequence length="84" mass="8716">MFTAALQAMGGTNPPTAKGAAYTPDGQAQGAPLLPSPPTNQPHPHPQPHRHNLHDPSAQPILPAPGQLPGECGPRPLFSPTHNL</sequence>
<protein>
    <submittedName>
        <fullName evidence="2">Uncharacterized protein</fullName>
    </submittedName>
</protein>
<feature type="compositionally biased region" description="Pro residues" evidence="1">
    <location>
        <begin position="34"/>
        <end position="45"/>
    </location>
</feature>
<reference evidence="2 3" key="1">
    <citation type="submission" date="2019-05" db="EMBL/GenBank/DDBJ databases">
        <title>Another draft genome of Portunus trituberculatus and its Hox gene families provides insights of decapod evolution.</title>
        <authorList>
            <person name="Jeong J.-H."/>
            <person name="Song I."/>
            <person name="Kim S."/>
            <person name="Choi T."/>
            <person name="Kim D."/>
            <person name="Ryu S."/>
            <person name="Kim W."/>
        </authorList>
    </citation>
    <scope>NUCLEOTIDE SEQUENCE [LARGE SCALE GENOMIC DNA]</scope>
    <source>
        <tissue evidence="2">Muscle</tissue>
    </source>
</reference>
<evidence type="ECO:0000313" key="2">
    <source>
        <dbReference type="EMBL" id="MPC30978.1"/>
    </source>
</evidence>
<accession>A0A5B7EBS0</accession>
<gene>
    <name evidence="2" type="ORF">E2C01_024250</name>
</gene>